<evidence type="ECO:0000313" key="2">
    <source>
        <dbReference type="EMBL" id="PFH49400.1"/>
    </source>
</evidence>
<evidence type="ECO:0000256" key="1">
    <source>
        <dbReference type="SAM" id="Coils"/>
    </source>
</evidence>
<name>A0A2A9NNV4_9AGAR</name>
<proteinExistence type="predicted"/>
<organism evidence="2 3">
    <name type="scientific">Amanita thiersii Skay4041</name>
    <dbReference type="NCBI Taxonomy" id="703135"/>
    <lineage>
        <taxon>Eukaryota</taxon>
        <taxon>Fungi</taxon>
        <taxon>Dikarya</taxon>
        <taxon>Basidiomycota</taxon>
        <taxon>Agaricomycotina</taxon>
        <taxon>Agaricomycetes</taxon>
        <taxon>Agaricomycetidae</taxon>
        <taxon>Agaricales</taxon>
        <taxon>Pluteineae</taxon>
        <taxon>Amanitaceae</taxon>
        <taxon>Amanita</taxon>
    </lineage>
</organism>
<dbReference type="EMBL" id="KZ302030">
    <property type="protein sequence ID" value="PFH49400.1"/>
    <property type="molecule type" value="Genomic_DNA"/>
</dbReference>
<dbReference type="Gene3D" id="1.20.5.110">
    <property type="match status" value="2"/>
</dbReference>
<dbReference type="AlphaFoldDB" id="A0A2A9NNV4"/>
<protein>
    <submittedName>
        <fullName evidence="2">Uncharacterized protein</fullName>
    </submittedName>
</protein>
<sequence length="218" mass="24414">MSGAAAAPPRHVYTTAIPSLRETCGPALLDVSNLRGYTVSIKEGEDIQPLHAIEAEHAASAISKLHALNLVEDNVLNAAQNRAQAIRNIHCAKQYPSPENNSLLDTFSKMLETFKAEIIQQHRIEITNTKNELMGTLTQVQQRLGGVETRLGSVETRLESVETRLESVETRLESVEERLGGVENRLSTIEKKFDRIPIHRKYENHSAKSRSWVEKRVL</sequence>
<keyword evidence="1" id="KW-0175">Coiled coil</keyword>
<gene>
    <name evidence="2" type="ORF">AMATHDRAFT_63225</name>
</gene>
<dbReference type="Proteomes" id="UP000242287">
    <property type="component" value="Unassembled WGS sequence"/>
</dbReference>
<dbReference type="SUPFAM" id="SSF57997">
    <property type="entry name" value="Tropomyosin"/>
    <property type="match status" value="1"/>
</dbReference>
<evidence type="ECO:0000313" key="3">
    <source>
        <dbReference type="Proteomes" id="UP000242287"/>
    </source>
</evidence>
<reference evidence="2 3" key="1">
    <citation type="submission" date="2014-02" db="EMBL/GenBank/DDBJ databases">
        <title>Transposable element dynamics among asymbiotic and ectomycorrhizal Amanita fungi.</title>
        <authorList>
            <consortium name="DOE Joint Genome Institute"/>
            <person name="Hess J."/>
            <person name="Skrede I."/>
            <person name="Wolfe B."/>
            <person name="LaButti K."/>
            <person name="Ohm R.A."/>
            <person name="Grigoriev I.V."/>
            <person name="Pringle A."/>
        </authorList>
    </citation>
    <scope>NUCLEOTIDE SEQUENCE [LARGE SCALE GENOMIC DNA]</scope>
    <source>
        <strain evidence="2 3">SKay4041</strain>
    </source>
</reference>
<accession>A0A2A9NNV4</accession>
<keyword evidence="3" id="KW-1185">Reference proteome</keyword>
<dbReference type="OrthoDB" id="3365698at2759"/>
<feature type="coiled-coil region" evidence="1">
    <location>
        <begin position="151"/>
        <end position="192"/>
    </location>
</feature>